<keyword evidence="2" id="KW-1185">Reference proteome</keyword>
<organism evidence="1 2">
    <name type="scientific">Spiroplasma eriocheiris</name>
    <dbReference type="NCBI Taxonomy" id="315358"/>
    <lineage>
        <taxon>Bacteria</taxon>
        <taxon>Bacillati</taxon>
        <taxon>Mycoplasmatota</taxon>
        <taxon>Mollicutes</taxon>
        <taxon>Entomoplasmatales</taxon>
        <taxon>Spiroplasmataceae</taxon>
        <taxon>Spiroplasma</taxon>
    </lineage>
</organism>
<protein>
    <submittedName>
        <fullName evidence="1">Uncharacterized protein</fullName>
    </submittedName>
</protein>
<dbReference type="PATRIC" id="fig|743698.3.peg.174"/>
<sequence>MAEKTMAEILAAAKKAKTAVDSEKIEIVDGETFDLANLTLEQKLKLRKAANNPADPNYQIWLQLSREKTGNWQKIDKKDIKNLSEDDKNE</sequence>
<proteinExistence type="predicted"/>
<dbReference type="KEGG" id="seri:SERIO_v1c01720"/>
<accession>A0A0H3XHJ4</accession>
<evidence type="ECO:0000313" key="2">
    <source>
        <dbReference type="Proteomes" id="UP000035661"/>
    </source>
</evidence>
<dbReference type="Proteomes" id="UP000035661">
    <property type="component" value="Chromosome"/>
</dbReference>
<reference evidence="2" key="2">
    <citation type="submission" date="2015-06" db="EMBL/GenBank/DDBJ databases">
        <title>Complete genome sequence of Spiroplasma eriocheiris TDA-040725-5 (DSM 21848).</title>
        <authorList>
            <person name="Lo W.-S."/>
            <person name="Kuo C.-H."/>
        </authorList>
    </citation>
    <scope>NUCLEOTIDE SEQUENCE [LARGE SCALE GENOMIC DNA]</scope>
    <source>
        <strain evidence="2">TDA-040725-5</strain>
    </source>
</reference>
<gene>
    <name evidence="1" type="ORF">SERIO_v1c01720</name>
</gene>
<dbReference type="EMBL" id="CP011856">
    <property type="protein sequence ID" value="AKM53765.1"/>
    <property type="molecule type" value="Genomic_DNA"/>
</dbReference>
<name>A0A0H3XHJ4_9MOLU</name>
<evidence type="ECO:0000313" key="1">
    <source>
        <dbReference type="EMBL" id="AKM53765.1"/>
    </source>
</evidence>
<reference evidence="1 2" key="1">
    <citation type="journal article" date="2015" name="Genome Biol. Evol.">
        <title>Found and Lost: The Fates of Horizontally Acquired Genes in Arthropod-Symbiotic Spiroplasma.</title>
        <authorList>
            <person name="Lo W.S."/>
            <person name="Gasparich G.E."/>
            <person name="Kuo C.H."/>
        </authorList>
    </citation>
    <scope>NUCLEOTIDE SEQUENCE [LARGE SCALE GENOMIC DNA]</scope>
    <source>
        <strain evidence="2">TDA-040725-5</strain>
    </source>
</reference>
<dbReference type="STRING" id="315358.SERIO_v1c01720"/>
<dbReference type="AlphaFoldDB" id="A0A0H3XHJ4"/>
<dbReference type="RefSeq" id="WP_047791037.1">
    <property type="nucleotide sequence ID" value="NZ_CP011856.1"/>
</dbReference>